<proteinExistence type="predicted"/>
<dbReference type="Proteomes" id="UP000231823">
    <property type="component" value="Chromosome"/>
</dbReference>
<reference evidence="2 3" key="1">
    <citation type="submission" date="2017-12" db="EMBL/GenBank/DDBJ databases">
        <title>Complete genome sequence of Spiroplasma floricola 23-6 (ATCC 29989).</title>
        <authorList>
            <person name="Tsai Y.-M."/>
            <person name="Wu P.-S."/>
            <person name="Lo W.-S."/>
            <person name="Kuo C.-H."/>
        </authorList>
    </citation>
    <scope>NUCLEOTIDE SEQUENCE [LARGE SCALE GENOMIC DNA]</scope>
    <source>
        <strain evidence="2 3">23-6</strain>
    </source>
</reference>
<dbReference type="KEGG" id="sfz:SFLOR_v1c06580"/>
<name>A0A2K8SEM3_9MOLU</name>
<accession>A0A2K8SEM3</accession>
<dbReference type="OrthoDB" id="390387at2"/>
<keyword evidence="3" id="KW-1185">Reference proteome</keyword>
<dbReference type="RefSeq" id="WP_100916683.1">
    <property type="nucleotide sequence ID" value="NZ_CP025057.1"/>
</dbReference>
<evidence type="ECO:0000313" key="2">
    <source>
        <dbReference type="EMBL" id="AUB31708.1"/>
    </source>
</evidence>
<dbReference type="AlphaFoldDB" id="A0A2K8SEM3"/>
<organism evidence="2 3">
    <name type="scientific">Spiroplasma floricola 23-6</name>
    <dbReference type="NCBI Taxonomy" id="1336749"/>
    <lineage>
        <taxon>Bacteria</taxon>
        <taxon>Bacillati</taxon>
        <taxon>Mycoplasmatota</taxon>
        <taxon>Mollicutes</taxon>
        <taxon>Entomoplasmatales</taxon>
        <taxon>Spiroplasmataceae</taxon>
        <taxon>Spiroplasma</taxon>
    </lineage>
</organism>
<protein>
    <submittedName>
        <fullName evidence="2">Uncharacterized protein</fullName>
    </submittedName>
</protein>
<evidence type="ECO:0000256" key="1">
    <source>
        <dbReference type="SAM" id="Coils"/>
    </source>
</evidence>
<gene>
    <name evidence="2" type="ORF">SFLOR_v1c06580</name>
</gene>
<evidence type="ECO:0000313" key="3">
    <source>
        <dbReference type="Proteomes" id="UP000231823"/>
    </source>
</evidence>
<dbReference type="EMBL" id="CP025057">
    <property type="protein sequence ID" value="AUB31708.1"/>
    <property type="molecule type" value="Genomic_DNA"/>
</dbReference>
<feature type="coiled-coil region" evidence="1">
    <location>
        <begin position="103"/>
        <end position="326"/>
    </location>
</feature>
<keyword evidence="1" id="KW-0175">Coiled coil</keyword>
<sequence>MYYVFSNGRVFYVVDRFMNVIYKFMTLVEAQQVASFLNYQGSINTHFPMRMNGGLPINNINNLLPYDGFSGKVKNFNLPIPNKNMYLKPDESTYDEYIKNNPLINQMDEINELNNRRNKKLDKNNNEEFWKAKLQELEKSLNEKNKQKEDENSLRIQEALKAKIRKLEDALKTQELLSDEAAEEEKKTLKAKIKRLEEALEEQEAYKAKIKKLEETLRNQENIRDELSSEEKRMLKQKIRELEATSEEQEALKAKIKKLEDALKNQENESMELSSEEKRMLKQKIRRLEQDLEEQKTIDFENNQEVEKLRTEIKELRAKKAEIIYRDAEEDPNAFLTTREINNFIQEIEK</sequence>